<feature type="transmembrane region" description="Helical" evidence="2">
    <location>
        <begin position="66"/>
        <end position="83"/>
    </location>
</feature>
<keyword evidence="4" id="KW-1185">Reference proteome</keyword>
<organism evidence="3 4">
    <name type="scientific">Thalassotalea insulae</name>
    <dbReference type="NCBI Taxonomy" id="2056778"/>
    <lineage>
        <taxon>Bacteria</taxon>
        <taxon>Pseudomonadati</taxon>
        <taxon>Pseudomonadota</taxon>
        <taxon>Gammaproteobacteria</taxon>
        <taxon>Alteromonadales</taxon>
        <taxon>Colwelliaceae</taxon>
        <taxon>Thalassotalea</taxon>
    </lineage>
</organism>
<evidence type="ECO:0000313" key="4">
    <source>
        <dbReference type="Proteomes" id="UP001157186"/>
    </source>
</evidence>
<evidence type="ECO:0008006" key="5">
    <source>
        <dbReference type="Google" id="ProtNLM"/>
    </source>
</evidence>
<sequence length="675" mass="75469">MLFVIAIFIGAFLLFQVQPLVAKIILPIFGGGAAIWTACLLFFQGFLLLGYLYAHLLGKIKSLKMQLKLHSGLLFVSLISLPLTPIESRIESTELPLFNILSLLTFSIGLPYLLLASTGPLVQKWFSVVKHDKLPYQLYSLSNAASLIALLSFPFLIEPLLAGSAQRNLWSVGYGSYCLVLLALMYHIAKQQRIKQTISQSVVNKSPLSHVMLWFGLSITGVVLLVATTNAMTQNIPPVPFLWILPLCLYLLSFIISFHSPKWYVRWYWFLLFIPTAIIAILMFFIGSQFSIVTQVVLYSSILFAACMICHGELARLKPCVSQLTWYYLVIATGGFIGSALVAFVAQAVFVQFLEFPLAILAVFVLFSLAVYQAVKQVNKLMILSLSLAIICAGVLWQLNEQYLQSDVFNQRNFYGVLSVKDIQTETLNERRLIDGTTSHGTQSLDIEKQGIPLSYYRKYTGVALALEQFAELNQLERGVNVGLIGLGAGTLAAYGQQDDNYRFYELNPGVINAAQRYFSYLENSRADIAIISGDARVSLTRELSQQQPQNFDVLVIDAFSGDSIPQHLLTVEAMALYWQHLAEDGVIAIHISNSHLNLLPLMQGLAQQTNIQLVYFKTQAEQQHGHDTEWVWLTNNQALLSSGIAKLYQTKVPEKTQSAVVWTDDFSNLFTLLK</sequence>
<reference evidence="3 4" key="1">
    <citation type="submission" date="2023-03" db="EMBL/GenBank/DDBJ databases">
        <title>Draft genome sequence of Thalassotalea insulae KCTC 62186T.</title>
        <authorList>
            <person name="Sawabe T."/>
        </authorList>
    </citation>
    <scope>NUCLEOTIDE SEQUENCE [LARGE SCALE GENOMIC DNA]</scope>
    <source>
        <strain evidence="3 4">KCTC 62186</strain>
    </source>
</reference>
<evidence type="ECO:0000256" key="1">
    <source>
        <dbReference type="ARBA" id="ARBA00023115"/>
    </source>
</evidence>
<dbReference type="PANTHER" id="PTHR43317">
    <property type="entry name" value="THERMOSPERMINE SYNTHASE ACAULIS5"/>
    <property type="match status" value="1"/>
</dbReference>
<keyword evidence="2" id="KW-1133">Transmembrane helix</keyword>
<dbReference type="Gene3D" id="3.40.50.150">
    <property type="entry name" value="Vaccinia Virus protein VP39"/>
    <property type="match status" value="1"/>
</dbReference>
<feature type="transmembrane region" description="Helical" evidence="2">
    <location>
        <begin position="381"/>
        <end position="399"/>
    </location>
</feature>
<feature type="transmembrane region" description="Helical" evidence="2">
    <location>
        <begin position="32"/>
        <end position="54"/>
    </location>
</feature>
<dbReference type="SUPFAM" id="SSF53335">
    <property type="entry name" value="S-adenosyl-L-methionine-dependent methyltransferases"/>
    <property type="match status" value="1"/>
</dbReference>
<dbReference type="InterPro" id="IPR029063">
    <property type="entry name" value="SAM-dependent_MTases_sf"/>
</dbReference>
<evidence type="ECO:0000256" key="2">
    <source>
        <dbReference type="SAM" id="Phobius"/>
    </source>
</evidence>
<protein>
    <recommendedName>
        <fullName evidence="5">Spermidine synthase</fullName>
    </recommendedName>
</protein>
<feature type="transmembrane region" description="Helical" evidence="2">
    <location>
        <begin position="210"/>
        <end position="229"/>
    </location>
</feature>
<feature type="transmembrane region" description="Helical" evidence="2">
    <location>
        <begin position="241"/>
        <end position="260"/>
    </location>
</feature>
<accession>A0ABQ6GRA7</accession>
<dbReference type="Proteomes" id="UP001157186">
    <property type="component" value="Unassembled WGS sequence"/>
</dbReference>
<name>A0ABQ6GRA7_9GAMM</name>
<dbReference type="EMBL" id="BSST01000001">
    <property type="protein sequence ID" value="GLX77225.1"/>
    <property type="molecule type" value="Genomic_DNA"/>
</dbReference>
<feature type="transmembrane region" description="Helical" evidence="2">
    <location>
        <begin position="136"/>
        <end position="157"/>
    </location>
</feature>
<keyword evidence="2" id="KW-0812">Transmembrane</keyword>
<proteinExistence type="predicted"/>
<dbReference type="NCBIfam" id="NF037959">
    <property type="entry name" value="MFS_SpdSyn"/>
    <property type="match status" value="1"/>
</dbReference>
<feature type="transmembrane region" description="Helical" evidence="2">
    <location>
        <begin position="326"/>
        <end position="350"/>
    </location>
</feature>
<feature type="transmembrane region" description="Helical" evidence="2">
    <location>
        <begin position="95"/>
        <end position="115"/>
    </location>
</feature>
<feature type="transmembrane region" description="Helical" evidence="2">
    <location>
        <begin position="267"/>
        <end position="286"/>
    </location>
</feature>
<dbReference type="RefSeq" id="WP_284243070.1">
    <property type="nucleotide sequence ID" value="NZ_BSST01000001.1"/>
</dbReference>
<dbReference type="PANTHER" id="PTHR43317:SF1">
    <property type="entry name" value="THERMOSPERMINE SYNTHASE ACAULIS5"/>
    <property type="match status" value="1"/>
</dbReference>
<feature type="transmembrane region" description="Helical" evidence="2">
    <location>
        <begin position="356"/>
        <end position="374"/>
    </location>
</feature>
<gene>
    <name evidence="3" type="ORF">tinsulaeT_05650</name>
</gene>
<keyword evidence="2" id="KW-0472">Membrane</keyword>
<keyword evidence="1" id="KW-0620">Polyamine biosynthesis</keyword>
<feature type="transmembrane region" description="Helical" evidence="2">
    <location>
        <begin position="292"/>
        <end position="314"/>
    </location>
</feature>
<comment type="caution">
    <text evidence="3">The sequence shown here is derived from an EMBL/GenBank/DDBJ whole genome shotgun (WGS) entry which is preliminary data.</text>
</comment>
<evidence type="ECO:0000313" key="3">
    <source>
        <dbReference type="EMBL" id="GLX77225.1"/>
    </source>
</evidence>
<feature type="transmembrane region" description="Helical" evidence="2">
    <location>
        <begin position="169"/>
        <end position="189"/>
    </location>
</feature>